<dbReference type="Pfam" id="PF14366">
    <property type="entry name" value="DUF4410"/>
    <property type="match status" value="1"/>
</dbReference>
<evidence type="ECO:0000313" key="2">
    <source>
        <dbReference type="Proteomes" id="UP000017842"/>
    </source>
</evidence>
<dbReference type="InterPro" id="IPR025522">
    <property type="entry name" value="DUF4410"/>
</dbReference>
<dbReference type="PATRIC" id="fig|1116472.3.peg.1943"/>
<dbReference type="PROSITE" id="PS51257">
    <property type="entry name" value="PROKAR_LIPOPROTEIN"/>
    <property type="match status" value="1"/>
</dbReference>
<organism evidence="1 2">
    <name type="scientific">Methyloglobulus morosus KoM1</name>
    <dbReference type="NCBI Taxonomy" id="1116472"/>
    <lineage>
        <taxon>Bacteria</taxon>
        <taxon>Pseudomonadati</taxon>
        <taxon>Pseudomonadota</taxon>
        <taxon>Gammaproteobacteria</taxon>
        <taxon>Methylococcales</taxon>
        <taxon>Methylococcaceae</taxon>
        <taxon>Methyloglobulus</taxon>
    </lineage>
</organism>
<dbReference type="EMBL" id="AYLO01000060">
    <property type="protein sequence ID" value="ESS72284.1"/>
    <property type="molecule type" value="Genomic_DNA"/>
</dbReference>
<proteinExistence type="predicted"/>
<reference evidence="1 2" key="1">
    <citation type="journal article" date="2013" name="Genome Announc.">
        <title>Draft Genome Sequence of the Methanotrophic Gammaproteobacterium Methyloglobulus morosus DSM 22980 Strain KoM1.</title>
        <authorList>
            <person name="Poehlein A."/>
            <person name="Deutzmann J.S."/>
            <person name="Daniel R."/>
            <person name="Simeonova D.D."/>
        </authorList>
    </citation>
    <scope>NUCLEOTIDE SEQUENCE [LARGE SCALE GENOMIC DNA]</scope>
    <source>
        <strain evidence="1 2">KoM1</strain>
    </source>
</reference>
<gene>
    <name evidence="1" type="ORF">MGMO_62c00170</name>
</gene>
<dbReference type="STRING" id="1116472.MGMO_62c00170"/>
<evidence type="ECO:0008006" key="3">
    <source>
        <dbReference type="Google" id="ProtNLM"/>
    </source>
</evidence>
<comment type="caution">
    <text evidence="1">The sequence shown here is derived from an EMBL/GenBank/DDBJ whole genome shotgun (WGS) entry which is preliminary data.</text>
</comment>
<dbReference type="AlphaFoldDB" id="V5BWP8"/>
<keyword evidence="2" id="KW-1185">Reference proteome</keyword>
<sequence length="180" mass="19310">MDIMKVDKVLVLVIFACSLVACSSKTVLKTPETSLRSIGETVRVNITGQNIAKSALDQLTREIKGQLIIAGFDLPEEANPKTLNLDVNVTEFDPGNAALRLTVGFGAGRGSLLYLAEYKNQGGKILASMNGEERFTGLEPGFNQNYGAFATLGGEETATTVLIKEAAKHIIELALNPKQK</sequence>
<accession>V5BWP8</accession>
<dbReference type="OrthoDB" id="5573706at2"/>
<name>V5BWP8_9GAMM</name>
<protein>
    <recommendedName>
        <fullName evidence="3">Lipoprotein</fullName>
    </recommendedName>
</protein>
<dbReference type="RefSeq" id="WP_023494705.1">
    <property type="nucleotide sequence ID" value="NZ_AYLO01000060.1"/>
</dbReference>
<evidence type="ECO:0000313" key="1">
    <source>
        <dbReference type="EMBL" id="ESS72284.1"/>
    </source>
</evidence>
<dbReference type="Proteomes" id="UP000017842">
    <property type="component" value="Unassembled WGS sequence"/>
</dbReference>